<feature type="domain" description="Peptidase C1A papain C-terminal" evidence="3">
    <location>
        <begin position="153"/>
        <end position="323"/>
    </location>
</feature>
<dbReference type="Pfam" id="PF00112">
    <property type="entry name" value="Peptidase_C1"/>
    <property type="match status" value="1"/>
</dbReference>
<reference evidence="4 5" key="1">
    <citation type="submission" date="2016-04" db="EMBL/GenBank/DDBJ databases">
        <title>A degradative enzymes factory behind the ericoid mycorrhizal symbiosis.</title>
        <authorList>
            <consortium name="DOE Joint Genome Institute"/>
            <person name="Martino E."/>
            <person name="Morin E."/>
            <person name="Grelet G."/>
            <person name="Kuo A."/>
            <person name="Kohler A."/>
            <person name="Daghino S."/>
            <person name="Barry K."/>
            <person name="Choi C."/>
            <person name="Cichocki N."/>
            <person name="Clum A."/>
            <person name="Copeland A."/>
            <person name="Hainaut M."/>
            <person name="Haridas S."/>
            <person name="Labutti K."/>
            <person name="Lindquist E."/>
            <person name="Lipzen A."/>
            <person name="Khouja H.-R."/>
            <person name="Murat C."/>
            <person name="Ohm R."/>
            <person name="Olson A."/>
            <person name="Spatafora J."/>
            <person name="Veneault-Fourrey C."/>
            <person name="Henrissat B."/>
            <person name="Grigoriev I."/>
            <person name="Martin F."/>
            <person name="Perotto S."/>
        </authorList>
    </citation>
    <scope>NUCLEOTIDE SEQUENCE [LARGE SCALE GENOMIC DNA]</scope>
    <source>
        <strain evidence="4 5">E</strain>
    </source>
</reference>
<dbReference type="OrthoDB" id="640249at2759"/>
<dbReference type="EMBL" id="KZ613790">
    <property type="protein sequence ID" value="PMD60543.1"/>
    <property type="molecule type" value="Genomic_DNA"/>
</dbReference>
<feature type="compositionally biased region" description="Polar residues" evidence="2">
    <location>
        <begin position="55"/>
        <end position="74"/>
    </location>
</feature>
<feature type="compositionally biased region" description="Basic and acidic residues" evidence="2">
    <location>
        <begin position="45"/>
        <end position="54"/>
    </location>
</feature>
<evidence type="ECO:0000256" key="2">
    <source>
        <dbReference type="SAM" id="MobiDB-lite"/>
    </source>
</evidence>
<gene>
    <name evidence="4" type="ORF">K444DRAFT_721864</name>
</gene>
<dbReference type="InterPro" id="IPR000169">
    <property type="entry name" value="Pept_cys_AS"/>
</dbReference>
<evidence type="ECO:0000313" key="5">
    <source>
        <dbReference type="Proteomes" id="UP000235371"/>
    </source>
</evidence>
<dbReference type="RefSeq" id="XP_024737447.1">
    <property type="nucleotide sequence ID" value="XM_024888535.1"/>
</dbReference>
<dbReference type="PANTHER" id="PTHR12411">
    <property type="entry name" value="CYSTEINE PROTEASE FAMILY C1-RELATED"/>
    <property type="match status" value="1"/>
</dbReference>
<dbReference type="GeneID" id="36596611"/>
<evidence type="ECO:0000256" key="1">
    <source>
        <dbReference type="ARBA" id="ARBA00008455"/>
    </source>
</evidence>
<protein>
    <submittedName>
        <fullName evidence="4">Cysteine proteinase</fullName>
    </submittedName>
</protein>
<accession>A0A2J6TC22</accession>
<comment type="similarity">
    <text evidence="1">Belongs to the peptidase C1 family.</text>
</comment>
<name>A0A2J6TC22_9HELO</name>
<organism evidence="4 5">
    <name type="scientific">Hyaloscypha bicolor E</name>
    <dbReference type="NCBI Taxonomy" id="1095630"/>
    <lineage>
        <taxon>Eukaryota</taxon>
        <taxon>Fungi</taxon>
        <taxon>Dikarya</taxon>
        <taxon>Ascomycota</taxon>
        <taxon>Pezizomycotina</taxon>
        <taxon>Leotiomycetes</taxon>
        <taxon>Helotiales</taxon>
        <taxon>Hyaloscyphaceae</taxon>
        <taxon>Hyaloscypha</taxon>
        <taxon>Hyaloscypha bicolor</taxon>
    </lineage>
</organism>
<sequence length="324" mass="36112">MFLSKLVYFYTPHRCSQRGNLYPYAPNNQHPSNPNNHPKPPHHLHLIDSIHDPDTNTTTTGNIAGRTPSSSTAPPCSHRRPSTQNSFTISHGLGGTTVPLIVTQTFESMDWSTVIISNLPPVAPPPAYRTETPVPKSSTDLTIPRSDIQARFLLLSVDWRNIGGQNYLASIQDQGGCESCWVFSATALIETMVRIQHGMWSKHSEDDFHDQMGVSCAQTGGPDFALNWVASTGGGVADKQCDKYYGDDKPWFPCGDRSRRTLRIPQYQSLNTIVDQKQWLVQVGPIAARFTVYWDFFSWDWTKGPYKYDSTSGLDGGYCILIVG</sequence>
<dbReference type="PROSITE" id="PS00139">
    <property type="entry name" value="THIOL_PROTEASE_CYS"/>
    <property type="match status" value="1"/>
</dbReference>
<dbReference type="GO" id="GO:0008234">
    <property type="term" value="F:cysteine-type peptidase activity"/>
    <property type="evidence" value="ECO:0007669"/>
    <property type="project" value="InterPro"/>
</dbReference>
<dbReference type="AlphaFoldDB" id="A0A2J6TC22"/>
<dbReference type="InterPro" id="IPR000668">
    <property type="entry name" value="Peptidase_C1A_C"/>
</dbReference>
<dbReference type="Gene3D" id="3.90.70.10">
    <property type="entry name" value="Cysteine proteinases"/>
    <property type="match status" value="1"/>
</dbReference>
<dbReference type="STRING" id="1095630.A0A2J6TC22"/>
<dbReference type="Proteomes" id="UP000235371">
    <property type="component" value="Unassembled WGS sequence"/>
</dbReference>
<dbReference type="InParanoid" id="A0A2J6TC22"/>
<dbReference type="InterPro" id="IPR038765">
    <property type="entry name" value="Papain-like_cys_pep_sf"/>
</dbReference>
<evidence type="ECO:0000259" key="3">
    <source>
        <dbReference type="SMART" id="SM00645"/>
    </source>
</evidence>
<keyword evidence="5" id="KW-1185">Reference proteome</keyword>
<evidence type="ECO:0000313" key="4">
    <source>
        <dbReference type="EMBL" id="PMD60543.1"/>
    </source>
</evidence>
<proteinExistence type="inferred from homology"/>
<dbReference type="SMART" id="SM00645">
    <property type="entry name" value="Pept_C1"/>
    <property type="match status" value="1"/>
</dbReference>
<dbReference type="GO" id="GO:0006508">
    <property type="term" value="P:proteolysis"/>
    <property type="evidence" value="ECO:0007669"/>
    <property type="project" value="InterPro"/>
</dbReference>
<dbReference type="SUPFAM" id="SSF54001">
    <property type="entry name" value="Cysteine proteinases"/>
    <property type="match status" value="1"/>
</dbReference>
<dbReference type="InterPro" id="IPR013128">
    <property type="entry name" value="Peptidase_C1A"/>
</dbReference>
<feature type="region of interest" description="Disordered" evidence="2">
    <location>
        <begin position="21"/>
        <end position="90"/>
    </location>
</feature>
<feature type="compositionally biased region" description="Low complexity" evidence="2">
    <location>
        <begin position="26"/>
        <end position="36"/>
    </location>
</feature>